<dbReference type="AlphaFoldDB" id="A0A561R6H3"/>
<sequence>MKVYRLSGLMALPFVVVLTGYFLVETEFSPTPALAAANSVTFPPLDQLMHYTTVRRGITREHMLTSPQALTALKAGQPVPTGTHMVLVDYQRDVLTRYLVGQKIGDGENEWEYQWFWPDGTAKADENVARCYSCHRSRQSEQFMFTFDGAISDDDLL</sequence>
<dbReference type="OrthoDB" id="9796416at2"/>
<dbReference type="InterPro" id="IPR038142">
    <property type="entry name" value="Cytochrome_P460_sp"/>
</dbReference>
<evidence type="ECO:0000313" key="2">
    <source>
        <dbReference type="Proteomes" id="UP000320653"/>
    </source>
</evidence>
<dbReference type="CDD" id="cd20716">
    <property type="entry name" value="cyt_P460_fam"/>
    <property type="match status" value="1"/>
</dbReference>
<comment type="caution">
    <text evidence="1">The sequence shown here is derived from an EMBL/GenBank/DDBJ whole genome shotgun (WGS) entry which is preliminary data.</text>
</comment>
<keyword evidence="2" id="KW-1185">Reference proteome</keyword>
<dbReference type="Proteomes" id="UP000320653">
    <property type="component" value="Unassembled WGS sequence"/>
</dbReference>
<evidence type="ECO:0008006" key="3">
    <source>
        <dbReference type="Google" id="ProtNLM"/>
    </source>
</evidence>
<gene>
    <name evidence="1" type="ORF">FHW37_10111</name>
</gene>
<protein>
    <recommendedName>
        <fullName evidence="3">Cytochrome P460</fullName>
    </recommendedName>
</protein>
<dbReference type="RefSeq" id="WP_145631044.1">
    <property type="nucleotide sequence ID" value="NZ_VIWP01000001.1"/>
</dbReference>
<accession>A0A561R6H3</accession>
<reference evidence="1 2" key="1">
    <citation type="submission" date="2019-06" db="EMBL/GenBank/DDBJ databases">
        <title>Sorghum-associated microbial communities from plants grown in Nebraska, USA.</title>
        <authorList>
            <person name="Schachtman D."/>
        </authorList>
    </citation>
    <scope>NUCLEOTIDE SEQUENCE [LARGE SCALE GENOMIC DNA]</scope>
    <source>
        <strain evidence="1 2">1225</strain>
    </source>
</reference>
<name>A0A561R6H3_9HYPH</name>
<dbReference type="Gene3D" id="3.50.70.20">
    <property type="entry name" value="Cytochrome P460"/>
    <property type="match status" value="1"/>
</dbReference>
<organism evidence="1 2">
    <name type="scientific">Neorhizobium alkalisoli</name>
    <dbReference type="NCBI Taxonomy" id="528178"/>
    <lineage>
        <taxon>Bacteria</taxon>
        <taxon>Pseudomonadati</taxon>
        <taxon>Pseudomonadota</taxon>
        <taxon>Alphaproteobacteria</taxon>
        <taxon>Hyphomicrobiales</taxon>
        <taxon>Rhizobiaceae</taxon>
        <taxon>Rhizobium/Agrobacterium group</taxon>
        <taxon>Neorhizobium</taxon>
    </lineage>
</organism>
<evidence type="ECO:0000313" key="1">
    <source>
        <dbReference type="EMBL" id="TWF58208.1"/>
    </source>
</evidence>
<proteinExistence type="predicted"/>
<dbReference type="EMBL" id="VIWP01000001">
    <property type="protein sequence ID" value="TWF58208.1"/>
    <property type="molecule type" value="Genomic_DNA"/>
</dbReference>